<dbReference type="EMBL" id="AOJL01000009">
    <property type="protein sequence ID" value="ELZ51122.1"/>
    <property type="molecule type" value="Genomic_DNA"/>
</dbReference>
<evidence type="ECO:0000256" key="1">
    <source>
        <dbReference type="SAM" id="MobiDB-lite"/>
    </source>
</evidence>
<reference evidence="2 3" key="1">
    <citation type="journal article" date="2014" name="PLoS Genet.">
        <title>Phylogenetically driven sequencing of extremely halophilic archaea reveals strategies for static and dynamic osmo-response.</title>
        <authorList>
            <person name="Becker E.A."/>
            <person name="Seitzer P.M."/>
            <person name="Tritt A."/>
            <person name="Larsen D."/>
            <person name="Krusor M."/>
            <person name="Yao A.I."/>
            <person name="Wu D."/>
            <person name="Madern D."/>
            <person name="Eisen J.A."/>
            <person name="Darling A.E."/>
            <person name="Facciotti M.T."/>
        </authorList>
    </citation>
    <scope>NUCLEOTIDE SEQUENCE [LARGE SCALE GENOMIC DNA]</scope>
    <source>
        <strain evidence="2 3">DSM 10284</strain>
    </source>
</reference>
<keyword evidence="3" id="KW-1185">Reference proteome</keyword>
<comment type="caution">
    <text evidence="2">The sequence shown here is derived from an EMBL/GenBank/DDBJ whole genome shotgun (WGS) entry which is preliminary data.</text>
</comment>
<dbReference type="OrthoDB" id="8638at2157"/>
<dbReference type="AlphaFoldDB" id="M0EW46"/>
<dbReference type="Proteomes" id="UP000011509">
    <property type="component" value="Unassembled WGS sequence"/>
</dbReference>
<evidence type="ECO:0000313" key="2">
    <source>
        <dbReference type="EMBL" id="ELZ51122.1"/>
    </source>
</evidence>
<accession>M0EW46</accession>
<protein>
    <submittedName>
        <fullName evidence="2">Uncharacterized protein</fullName>
    </submittedName>
</protein>
<dbReference type="RefSeq" id="WP_006111721.1">
    <property type="nucleotide sequence ID" value="NZ_AOJL01000009.1"/>
</dbReference>
<feature type="region of interest" description="Disordered" evidence="1">
    <location>
        <begin position="34"/>
        <end position="55"/>
    </location>
</feature>
<evidence type="ECO:0000313" key="3">
    <source>
        <dbReference type="Proteomes" id="UP000011509"/>
    </source>
</evidence>
<sequence length="295" mass="32445">MFQSSYMMWTGGVVIAMVIFSLALLRLIGAAEASQKEPSTKQTSHNPERTLDASSVGELRSTADTFLDTAASAREERKFEEAIEAYTAALTRYQAALNKLNPEASKTHTEIEDTIDSTESELEAVRTLHTQRKNLTETLKSAEQSFQVAIGAHTQGDHTLARIRFRQARDSFADATTQIEDADNNLFSSPIEVSVDPDQKLTSTTLRELQTIPEPVATTLADAGVTTGAELESSNEPPWPPAIIETLSDQHTVDDELQTTLTVLSWMDDSDSRVFDTPTAVSQRREQAAYGFNQS</sequence>
<organism evidence="2 3">
    <name type="scientific">Halorubrum coriense DSM 10284</name>
    <dbReference type="NCBI Taxonomy" id="1227466"/>
    <lineage>
        <taxon>Archaea</taxon>
        <taxon>Methanobacteriati</taxon>
        <taxon>Methanobacteriota</taxon>
        <taxon>Stenosarchaea group</taxon>
        <taxon>Halobacteria</taxon>
        <taxon>Halobacteriales</taxon>
        <taxon>Haloferacaceae</taxon>
        <taxon>Halorubrum</taxon>
    </lineage>
</organism>
<proteinExistence type="predicted"/>
<name>M0EW46_9EURY</name>
<gene>
    <name evidence="2" type="ORF">C464_01541</name>
</gene>